<dbReference type="InterPro" id="IPR010130">
    <property type="entry name" value="T1SS_OMP_TolC"/>
</dbReference>
<dbReference type="InterPro" id="IPR003423">
    <property type="entry name" value="OMP_efflux"/>
</dbReference>
<evidence type="ECO:0000256" key="3">
    <source>
        <dbReference type="ARBA" id="ARBA00022448"/>
    </source>
</evidence>
<proteinExistence type="inferred from homology"/>
<dbReference type="AlphaFoldDB" id="A0A2T4Z5M9"/>
<dbReference type="GO" id="GO:0009279">
    <property type="term" value="C:cell outer membrane"/>
    <property type="evidence" value="ECO:0007669"/>
    <property type="project" value="UniProtKB-SubCell"/>
</dbReference>
<dbReference type="GO" id="GO:0015562">
    <property type="term" value="F:efflux transmembrane transporter activity"/>
    <property type="evidence" value="ECO:0007669"/>
    <property type="project" value="InterPro"/>
</dbReference>
<evidence type="ECO:0000256" key="7">
    <source>
        <dbReference type="ARBA" id="ARBA00023237"/>
    </source>
</evidence>
<evidence type="ECO:0000256" key="6">
    <source>
        <dbReference type="ARBA" id="ARBA00023136"/>
    </source>
</evidence>
<name>A0A2T4Z5M9_9HYPH</name>
<evidence type="ECO:0000256" key="8">
    <source>
        <dbReference type="SAM" id="Coils"/>
    </source>
</evidence>
<evidence type="ECO:0000313" key="10">
    <source>
        <dbReference type="EMBL" id="PTM57180.1"/>
    </source>
</evidence>
<evidence type="ECO:0000256" key="9">
    <source>
        <dbReference type="SAM" id="SignalP"/>
    </source>
</evidence>
<evidence type="ECO:0000256" key="5">
    <source>
        <dbReference type="ARBA" id="ARBA00022692"/>
    </source>
</evidence>
<gene>
    <name evidence="10" type="ORF">C8P69_104228</name>
</gene>
<comment type="caution">
    <text evidence="10">The sequence shown here is derived from an EMBL/GenBank/DDBJ whole genome shotgun (WGS) entry which is preliminary data.</text>
</comment>
<dbReference type="EMBL" id="PZZL01000004">
    <property type="protein sequence ID" value="PTM57180.1"/>
    <property type="molecule type" value="Genomic_DNA"/>
</dbReference>
<keyword evidence="4" id="KW-1134">Transmembrane beta strand</keyword>
<keyword evidence="11" id="KW-1185">Reference proteome</keyword>
<accession>A0A2T4Z5M9</accession>
<keyword evidence="5" id="KW-0812">Transmembrane</keyword>
<evidence type="ECO:0000256" key="2">
    <source>
        <dbReference type="ARBA" id="ARBA00007613"/>
    </source>
</evidence>
<evidence type="ECO:0000313" key="11">
    <source>
        <dbReference type="Proteomes" id="UP000241808"/>
    </source>
</evidence>
<dbReference type="OrthoDB" id="9789368at2"/>
<keyword evidence="6" id="KW-0472">Membrane</keyword>
<dbReference type="PANTHER" id="PTHR30026:SF22">
    <property type="entry name" value="OUTER MEMBRANE EFFLUX PROTEIN"/>
    <property type="match status" value="1"/>
</dbReference>
<comment type="subcellular location">
    <subcellularLocation>
        <location evidence="1">Cell outer membrane</location>
    </subcellularLocation>
</comment>
<dbReference type="Gene3D" id="1.20.1600.10">
    <property type="entry name" value="Outer membrane efflux proteins (OEP)"/>
    <property type="match status" value="1"/>
</dbReference>
<feature type="signal peptide" evidence="9">
    <location>
        <begin position="1"/>
        <end position="31"/>
    </location>
</feature>
<dbReference type="GO" id="GO:1990281">
    <property type="term" value="C:efflux pump complex"/>
    <property type="evidence" value="ECO:0007669"/>
    <property type="project" value="TreeGrafter"/>
</dbReference>
<sequence>MTGATRSRAGSAAAVSVAILALSLTAPPARAQSIEQTLVQTYRNNPDLNAARAGVRVANEGVPAALSGYRPSVSATITAAGQYSESSVGARGTNSNGVPVTVAGSRSTSRLEPRAATLSVTQTLYDGNRTTNTVRQADQNVLVARETLRNTEQTVLLSAATAHMNVLREQAVLELRRRNVEVLREQLRATRDRFNVGEVTRTDVALAESSLQAAIATATGAESDLANARAVYQQQVGVLPARLVPARTVERLLPRTLDSAILAGQTEHPSIIGARHGADAQMLQVRIAESALYPTLGLSGTVTRAAEQAVTSGQSLTASLGVTLTIPIFANGGRDFATIRQAKETYGQRRIQIETAAASVRQAVMQSWAALEAARAQIQAAEVQVRSQEIAVNGIREEYKVGQRTIIDVLNAQQNLTEARVALVRAQRDRVVLSYSVLSAMGRLNAPRLALQTEIFDPTQHYNQVRDQWIGLRTPDGR</sequence>
<organism evidence="10 11">
    <name type="scientific">Phreatobacter oligotrophus</name>
    <dbReference type="NCBI Taxonomy" id="1122261"/>
    <lineage>
        <taxon>Bacteria</taxon>
        <taxon>Pseudomonadati</taxon>
        <taxon>Pseudomonadota</taxon>
        <taxon>Alphaproteobacteria</taxon>
        <taxon>Hyphomicrobiales</taxon>
        <taxon>Phreatobacteraceae</taxon>
        <taxon>Phreatobacter</taxon>
    </lineage>
</organism>
<evidence type="ECO:0000256" key="1">
    <source>
        <dbReference type="ARBA" id="ARBA00004442"/>
    </source>
</evidence>
<comment type="similarity">
    <text evidence="2">Belongs to the outer membrane factor (OMF) (TC 1.B.17) family.</text>
</comment>
<dbReference type="GO" id="GO:0015288">
    <property type="term" value="F:porin activity"/>
    <property type="evidence" value="ECO:0007669"/>
    <property type="project" value="TreeGrafter"/>
</dbReference>
<feature type="chain" id="PRO_5015451420" evidence="9">
    <location>
        <begin position="32"/>
        <end position="478"/>
    </location>
</feature>
<dbReference type="SUPFAM" id="SSF56954">
    <property type="entry name" value="Outer membrane efflux proteins (OEP)"/>
    <property type="match status" value="1"/>
</dbReference>
<keyword evidence="8" id="KW-0175">Coiled coil</keyword>
<protein>
    <submittedName>
        <fullName evidence="10">Outer membrane protein</fullName>
    </submittedName>
</protein>
<dbReference type="Pfam" id="PF02321">
    <property type="entry name" value="OEP"/>
    <property type="match status" value="2"/>
</dbReference>
<dbReference type="Proteomes" id="UP000241808">
    <property type="component" value="Unassembled WGS sequence"/>
</dbReference>
<keyword evidence="9" id="KW-0732">Signal</keyword>
<reference evidence="10 11" key="1">
    <citation type="submission" date="2018-04" db="EMBL/GenBank/DDBJ databases">
        <title>Genomic Encyclopedia of Archaeal and Bacterial Type Strains, Phase II (KMG-II): from individual species to whole genera.</title>
        <authorList>
            <person name="Goeker M."/>
        </authorList>
    </citation>
    <scope>NUCLEOTIDE SEQUENCE [LARGE SCALE GENOMIC DNA]</scope>
    <source>
        <strain evidence="10 11">DSM 25521</strain>
    </source>
</reference>
<keyword evidence="7" id="KW-0998">Cell outer membrane</keyword>
<dbReference type="RefSeq" id="WP_108177000.1">
    <property type="nucleotide sequence ID" value="NZ_PZZL01000004.1"/>
</dbReference>
<dbReference type="InterPro" id="IPR051906">
    <property type="entry name" value="TolC-like"/>
</dbReference>
<dbReference type="NCBIfam" id="TIGR01844">
    <property type="entry name" value="type_I_sec_TolC"/>
    <property type="match status" value="1"/>
</dbReference>
<keyword evidence="3" id="KW-0813">Transport</keyword>
<evidence type="ECO:0000256" key="4">
    <source>
        <dbReference type="ARBA" id="ARBA00022452"/>
    </source>
</evidence>
<dbReference type="PANTHER" id="PTHR30026">
    <property type="entry name" value="OUTER MEMBRANE PROTEIN TOLC"/>
    <property type="match status" value="1"/>
</dbReference>
<feature type="coiled-coil region" evidence="8">
    <location>
        <begin position="371"/>
        <end position="429"/>
    </location>
</feature>